<accession>A0A5E4SG91</accession>
<evidence type="ECO:0000256" key="5">
    <source>
        <dbReference type="ARBA" id="ARBA00022989"/>
    </source>
</evidence>
<feature type="transmembrane region" description="Helical" evidence="7">
    <location>
        <begin position="21"/>
        <end position="43"/>
    </location>
</feature>
<keyword evidence="2" id="KW-0813">Transport</keyword>
<evidence type="ECO:0000256" key="1">
    <source>
        <dbReference type="ARBA" id="ARBA00004429"/>
    </source>
</evidence>
<reference evidence="8 9" key="1">
    <citation type="submission" date="2019-08" db="EMBL/GenBank/DDBJ databases">
        <authorList>
            <person name="Peeters C."/>
        </authorList>
    </citation>
    <scope>NUCLEOTIDE SEQUENCE [LARGE SCALE GENOMIC DNA]</scope>
    <source>
        <strain evidence="8 9">LMG 30175</strain>
    </source>
</reference>
<evidence type="ECO:0000313" key="8">
    <source>
        <dbReference type="EMBL" id="VVD74926.1"/>
    </source>
</evidence>
<feature type="transmembrane region" description="Helical" evidence="7">
    <location>
        <begin position="242"/>
        <end position="264"/>
    </location>
</feature>
<feature type="transmembrane region" description="Helical" evidence="7">
    <location>
        <begin position="141"/>
        <end position="159"/>
    </location>
</feature>
<feature type="transmembrane region" description="Helical" evidence="7">
    <location>
        <begin position="96"/>
        <end position="121"/>
    </location>
</feature>
<evidence type="ECO:0000256" key="2">
    <source>
        <dbReference type="ARBA" id="ARBA00022448"/>
    </source>
</evidence>
<feature type="transmembrane region" description="Helical" evidence="7">
    <location>
        <begin position="276"/>
        <end position="297"/>
    </location>
</feature>
<dbReference type="InterPro" id="IPR002528">
    <property type="entry name" value="MATE_fam"/>
</dbReference>
<keyword evidence="3" id="KW-1003">Cell membrane</keyword>
<dbReference type="GO" id="GO:0005886">
    <property type="term" value="C:plasma membrane"/>
    <property type="evidence" value="ECO:0007669"/>
    <property type="project" value="UniProtKB-SubCell"/>
</dbReference>
<dbReference type="RefSeq" id="WP_150695709.1">
    <property type="nucleotide sequence ID" value="NZ_CABPRZ010000002.1"/>
</dbReference>
<dbReference type="PIRSF" id="PIRSF006603">
    <property type="entry name" value="DinF"/>
    <property type="match status" value="1"/>
</dbReference>
<dbReference type="InterPro" id="IPR051327">
    <property type="entry name" value="MATE_MepA_subfamily"/>
</dbReference>
<gene>
    <name evidence="8" type="ORF">PTE30175_00769</name>
</gene>
<keyword evidence="4 7" id="KW-0812">Transmembrane</keyword>
<feature type="transmembrane region" description="Helical" evidence="7">
    <location>
        <begin position="201"/>
        <end position="221"/>
    </location>
</feature>
<evidence type="ECO:0000256" key="7">
    <source>
        <dbReference type="SAM" id="Phobius"/>
    </source>
</evidence>
<dbReference type="Pfam" id="PF01554">
    <property type="entry name" value="MatE"/>
    <property type="match status" value="2"/>
</dbReference>
<feature type="transmembrane region" description="Helical" evidence="7">
    <location>
        <begin position="318"/>
        <end position="341"/>
    </location>
</feature>
<feature type="transmembrane region" description="Helical" evidence="7">
    <location>
        <begin position="364"/>
        <end position="387"/>
    </location>
</feature>
<keyword evidence="6 7" id="KW-0472">Membrane</keyword>
<proteinExistence type="predicted"/>
<keyword evidence="5 7" id="KW-1133">Transmembrane helix</keyword>
<evidence type="ECO:0000256" key="3">
    <source>
        <dbReference type="ARBA" id="ARBA00022475"/>
    </source>
</evidence>
<dbReference type="InterPro" id="IPR048279">
    <property type="entry name" value="MdtK-like"/>
</dbReference>
<comment type="subcellular location">
    <subcellularLocation>
        <location evidence="1">Cell inner membrane</location>
        <topology evidence="1">Multi-pass membrane protein</topology>
    </subcellularLocation>
</comment>
<evidence type="ECO:0000256" key="6">
    <source>
        <dbReference type="ARBA" id="ARBA00023136"/>
    </source>
</evidence>
<feature type="transmembrane region" description="Helical" evidence="7">
    <location>
        <begin position="394"/>
        <end position="414"/>
    </location>
</feature>
<dbReference type="PANTHER" id="PTHR43823">
    <property type="entry name" value="SPORULATION PROTEIN YKVU"/>
    <property type="match status" value="1"/>
</dbReference>
<dbReference type="Proteomes" id="UP000414233">
    <property type="component" value="Unassembled WGS sequence"/>
</dbReference>
<dbReference type="PANTHER" id="PTHR43823:SF3">
    <property type="entry name" value="MULTIDRUG EXPORT PROTEIN MEPA"/>
    <property type="match status" value="1"/>
</dbReference>
<dbReference type="EMBL" id="CABPRZ010000002">
    <property type="protein sequence ID" value="VVD74926.1"/>
    <property type="molecule type" value="Genomic_DNA"/>
</dbReference>
<feature type="transmembrane region" description="Helical" evidence="7">
    <location>
        <begin position="63"/>
        <end position="84"/>
    </location>
</feature>
<evidence type="ECO:0000256" key="4">
    <source>
        <dbReference type="ARBA" id="ARBA00022692"/>
    </source>
</evidence>
<dbReference type="GO" id="GO:0042910">
    <property type="term" value="F:xenobiotic transmembrane transporter activity"/>
    <property type="evidence" value="ECO:0007669"/>
    <property type="project" value="InterPro"/>
</dbReference>
<evidence type="ECO:0000313" key="9">
    <source>
        <dbReference type="Proteomes" id="UP000414233"/>
    </source>
</evidence>
<name>A0A5E4SG91_9BURK</name>
<sequence>MSHTSTLQRTNNALLKQYVALAVPTILSGWVYTVYTLIDGIFIGRYVGQQALAALNLVVPLLYVPYAFSVMIGVGGATLISRLLGQNREAEARQVFAQVLWTMLCVSAVMSVAVLLFSPQIVTMLGATGELATQAEAFVCIYAYFILFANGLYAMELFLRAESAKAARFGLYAMFMGALTNIALDYWLIVVQGRGMAGAAWATGMSMCVSSLVMLGYHLFLAKRVVPAWRPFASGESHVGKMLYNGASEFLGAIAPAITVFAFNRVILANFSEAGLAAYAILEYMTLGATVTMVALVQSMQPMISYYRGAHDRQALRGSFRLGVVAVVGFSVLVAIAMATLSRPLTFLFLPEGGQAWSILEHAVIWYALAFLPAAGNLIVAGFLTAIEAPGPSAIIAMLRSWILLLGILWLLNAAFGGAAIWYTLLITELLTLAASAWLYRTADRSGRAFKDVAPVAGPRGPDIRVNRP</sequence>
<organism evidence="8 9">
    <name type="scientific">Pandoraea terrae</name>
    <dbReference type="NCBI Taxonomy" id="1537710"/>
    <lineage>
        <taxon>Bacteria</taxon>
        <taxon>Pseudomonadati</taxon>
        <taxon>Pseudomonadota</taxon>
        <taxon>Betaproteobacteria</taxon>
        <taxon>Burkholderiales</taxon>
        <taxon>Burkholderiaceae</taxon>
        <taxon>Pandoraea</taxon>
    </lineage>
</organism>
<feature type="transmembrane region" description="Helical" evidence="7">
    <location>
        <begin position="171"/>
        <end position="189"/>
    </location>
</feature>
<protein>
    <submittedName>
        <fullName evidence="8">Multidrug transporter MatE</fullName>
    </submittedName>
</protein>
<dbReference type="GO" id="GO:0015297">
    <property type="term" value="F:antiporter activity"/>
    <property type="evidence" value="ECO:0007669"/>
    <property type="project" value="InterPro"/>
</dbReference>
<feature type="transmembrane region" description="Helical" evidence="7">
    <location>
        <begin position="420"/>
        <end position="440"/>
    </location>
</feature>
<dbReference type="OrthoDB" id="9811110at2"/>
<dbReference type="AlphaFoldDB" id="A0A5E4SG91"/>
<keyword evidence="9" id="KW-1185">Reference proteome</keyword>